<name>A0A1X0U2T7_9BACT</name>
<evidence type="ECO:0000313" key="2">
    <source>
        <dbReference type="Proteomes" id="UP000192671"/>
    </source>
</evidence>
<dbReference type="AlphaFoldDB" id="A0A1X0U2T7"/>
<gene>
    <name evidence="1" type="ORF">A3835_02345</name>
</gene>
<comment type="caution">
    <text evidence="1">The sequence shown here is derived from an EMBL/GenBank/DDBJ whole genome shotgun (WGS) entry which is preliminary data.</text>
</comment>
<proteinExistence type="predicted"/>
<protein>
    <recommendedName>
        <fullName evidence="3">McrBC 5-methylcytosine restriction system component</fullName>
    </recommendedName>
</protein>
<evidence type="ECO:0000313" key="1">
    <source>
        <dbReference type="EMBL" id="ORI08412.1"/>
    </source>
</evidence>
<evidence type="ECO:0008006" key="3">
    <source>
        <dbReference type="Google" id="ProtNLM"/>
    </source>
</evidence>
<dbReference type="InterPro" id="IPR019292">
    <property type="entry name" value="McrC"/>
</dbReference>
<sequence>MKDKRYVNENCSRRLKFGYLLYAPNLFELYIEKILKDVILKNNLDSKFILKTQHSTPGTNLRSDFAILDKNSKKVSVVLDAKYRYFYNGYLNKGDCKNLRQISKYTKKSDARTGVLIYAKSNVINDPKTLKIDYKKASLYLVF</sequence>
<reference evidence="1 2" key="1">
    <citation type="journal article" date="2017" name="Gene Rep">
        <title>The ribosomal RNA operon (rrn) of Campylobacter concisus supports molecular typing to genomospecies level.</title>
        <authorList>
            <person name="Huq M."/>
            <person name="Van T.T.H."/>
            <person name="Gurtler V."/>
            <person name="Elshagmani E."/>
            <person name="Allemailem K.S."/>
            <person name="Smooker P.M."/>
            <person name="Istivan T.S."/>
        </authorList>
    </citation>
    <scope>NUCLEOTIDE SEQUENCE [LARGE SCALE GENOMIC DNA]</scope>
    <source>
        <strain evidence="1 2">RCH 26</strain>
    </source>
</reference>
<dbReference type="EMBL" id="LVWL01000018">
    <property type="protein sequence ID" value="ORI08412.1"/>
    <property type="molecule type" value="Genomic_DNA"/>
</dbReference>
<organism evidence="1 2">
    <name type="scientific">Campylobacter concisus</name>
    <dbReference type="NCBI Taxonomy" id="199"/>
    <lineage>
        <taxon>Bacteria</taxon>
        <taxon>Pseudomonadati</taxon>
        <taxon>Campylobacterota</taxon>
        <taxon>Epsilonproteobacteria</taxon>
        <taxon>Campylobacterales</taxon>
        <taxon>Campylobacteraceae</taxon>
        <taxon>Campylobacter</taxon>
    </lineage>
</organism>
<accession>A0A1X0U2T7</accession>
<dbReference type="Pfam" id="PF10117">
    <property type="entry name" value="McrBC"/>
    <property type="match status" value="1"/>
</dbReference>
<dbReference type="Proteomes" id="UP000192671">
    <property type="component" value="Unassembled WGS sequence"/>
</dbReference>